<evidence type="ECO:0000256" key="1">
    <source>
        <dbReference type="SAM" id="MobiDB-lite"/>
    </source>
</evidence>
<proteinExistence type="predicted"/>
<feature type="region of interest" description="Disordered" evidence="1">
    <location>
        <begin position="151"/>
        <end position="175"/>
    </location>
</feature>
<dbReference type="OrthoDB" id="3009286at2759"/>
<dbReference type="Proteomes" id="UP000620124">
    <property type="component" value="Unassembled WGS sequence"/>
</dbReference>
<gene>
    <name evidence="2" type="ORF">MVEN_02242100</name>
</gene>
<keyword evidence="3" id="KW-1185">Reference proteome</keyword>
<name>A0A8H6X6K4_9AGAR</name>
<organism evidence="2 3">
    <name type="scientific">Mycena venus</name>
    <dbReference type="NCBI Taxonomy" id="2733690"/>
    <lineage>
        <taxon>Eukaryota</taxon>
        <taxon>Fungi</taxon>
        <taxon>Dikarya</taxon>
        <taxon>Basidiomycota</taxon>
        <taxon>Agaricomycotina</taxon>
        <taxon>Agaricomycetes</taxon>
        <taxon>Agaricomycetidae</taxon>
        <taxon>Agaricales</taxon>
        <taxon>Marasmiineae</taxon>
        <taxon>Mycenaceae</taxon>
        <taxon>Mycena</taxon>
    </lineage>
</organism>
<dbReference type="EMBL" id="JACAZI010000025">
    <property type="protein sequence ID" value="KAF7334924.1"/>
    <property type="molecule type" value="Genomic_DNA"/>
</dbReference>
<evidence type="ECO:0000313" key="2">
    <source>
        <dbReference type="EMBL" id="KAF7334924.1"/>
    </source>
</evidence>
<reference evidence="2" key="1">
    <citation type="submission" date="2020-05" db="EMBL/GenBank/DDBJ databases">
        <title>Mycena genomes resolve the evolution of fungal bioluminescence.</title>
        <authorList>
            <person name="Tsai I.J."/>
        </authorList>
    </citation>
    <scope>NUCLEOTIDE SEQUENCE</scope>
    <source>
        <strain evidence="2">CCC161011</strain>
    </source>
</reference>
<comment type="caution">
    <text evidence="2">The sequence shown here is derived from an EMBL/GenBank/DDBJ whole genome shotgun (WGS) entry which is preliminary data.</text>
</comment>
<accession>A0A8H6X6K4</accession>
<protein>
    <submittedName>
        <fullName evidence="2">Uncharacterized protein</fullName>
    </submittedName>
</protein>
<sequence length="175" mass="19560">MPKSAQQEAEAFILDICEGEVDKNSYSWPSIDFDQVSTETCKTIFELVGKDPEVRDYADVTETPRRERIARHLGSVIIEREFLIKNRAFTAQNCDAALKRDLEPIFNFLRAARRSPAEQFIFPTPTPRILASIAALRVALDKIEDLVVGSSDEDATAPDSDVEDPNITLVGGPEY</sequence>
<dbReference type="AlphaFoldDB" id="A0A8H6X6K4"/>
<evidence type="ECO:0000313" key="3">
    <source>
        <dbReference type="Proteomes" id="UP000620124"/>
    </source>
</evidence>
<feature type="compositionally biased region" description="Acidic residues" evidence="1">
    <location>
        <begin position="151"/>
        <end position="164"/>
    </location>
</feature>